<evidence type="ECO:0000313" key="3">
    <source>
        <dbReference type="Proteomes" id="UP000221165"/>
    </source>
</evidence>
<evidence type="ECO:0000256" key="1">
    <source>
        <dbReference type="SAM" id="MobiDB-lite"/>
    </source>
</evidence>
<evidence type="ECO:0000313" key="2">
    <source>
        <dbReference type="EMBL" id="PHJ20026.1"/>
    </source>
</evidence>
<comment type="caution">
    <text evidence="2">The sequence shown here is derived from an EMBL/GenBank/DDBJ whole genome shotgun (WGS) entry which is preliminary data.</text>
</comment>
<protein>
    <submittedName>
        <fullName evidence="2">Uncharacterized protein</fullName>
    </submittedName>
</protein>
<dbReference type="VEuPathDB" id="ToxoDB:CSUI_006143"/>
<proteinExistence type="predicted"/>
<dbReference type="AlphaFoldDB" id="A0A2C6KVI3"/>
<organism evidence="2 3">
    <name type="scientific">Cystoisospora suis</name>
    <dbReference type="NCBI Taxonomy" id="483139"/>
    <lineage>
        <taxon>Eukaryota</taxon>
        <taxon>Sar</taxon>
        <taxon>Alveolata</taxon>
        <taxon>Apicomplexa</taxon>
        <taxon>Conoidasida</taxon>
        <taxon>Coccidia</taxon>
        <taxon>Eucoccidiorida</taxon>
        <taxon>Eimeriorina</taxon>
        <taxon>Sarcocystidae</taxon>
        <taxon>Cystoisospora</taxon>
    </lineage>
</organism>
<dbReference type="GeneID" id="94429519"/>
<name>A0A2C6KVI3_9APIC</name>
<feature type="compositionally biased region" description="Polar residues" evidence="1">
    <location>
        <begin position="13"/>
        <end position="25"/>
    </location>
</feature>
<sequence length="114" mass="12521">MQKHSAASHGHRTSQGGCQAPSSDSNFPRLDLDRLLESLLVSVLIQAFKRGHQVERVTPPLIASSSVSGCRNQQFVLQNGLCDLTSYWLATLWERHGDRSTSHGTGLCSNKHLP</sequence>
<accession>A0A2C6KVI3</accession>
<feature type="region of interest" description="Disordered" evidence="1">
    <location>
        <begin position="1"/>
        <end position="25"/>
    </location>
</feature>
<reference evidence="2 3" key="1">
    <citation type="journal article" date="2017" name="Int. J. Parasitol.">
        <title>The genome of the protozoan parasite Cystoisospora suis and a reverse vaccinology approach to identify vaccine candidates.</title>
        <authorList>
            <person name="Palmieri N."/>
            <person name="Shrestha A."/>
            <person name="Ruttkowski B."/>
            <person name="Beck T."/>
            <person name="Vogl C."/>
            <person name="Tomley F."/>
            <person name="Blake D.P."/>
            <person name="Joachim A."/>
        </authorList>
    </citation>
    <scope>NUCLEOTIDE SEQUENCE [LARGE SCALE GENOMIC DNA]</scope>
    <source>
        <strain evidence="2 3">Wien I</strain>
    </source>
</reference>
<gene>
    <name evidence="2" type="ORF">CSUI_006143</name>
</gene>
<dbReference type="RefSeq" id="XP_067921717.1">
    <property type="nucleotide sequence ID" value="XM_068066308.1"/>
</dbReference>
<keyword evidence="3" id="KW-1185">Reference proteome</keyword>
<dbReference type="Proteomes" id="UP000221165">
    <property type="component" value="Unassembled WGS sequence"/>
</dbReference>
<dbReference type="EMBL" id="MIGC01003062">
    <property type="protein sequence ID" value="PHJ20026.1"/>
    <property type="molecule type" value="Genomic_DNA"/>
</dbReference>